<evidence type="ECO:0000313" key="7">
    <source>
        <dbReference type="EMBL" id="SOD14727.1"/>
    </source>
</evidence>
<dbReference type="FunFam" id="1.20.1260.100:FF:000001">
    <property type="entry name" value="translocator protein 2"/>
    <property type="match status" value="1"/>
</dbReference>
<feature type="transmembrane region" description="Helical" evidence="6">
    <location>
        <begin position="110"/>
        <end position="131"/>
    </location>
</feature>
<dbReference type="GO" id="GO:0033013">
    <property type="term" value="P:tetrapyrrole metabolic process"/>
    <property type="evidence" value="ECO:0007669"/>
    <property type="project" value="UniProtKB-ARBA"/>
</dbReference>
<sequence length="162" mass="19140">MTKKSPLSNTLAFLICIAIPLSIGFLGSMFTMESVKTWYTTINKPSFNPPNWIFAPVWTTLYVLMGVASFRVWKRRKTMEWFHWAVIIYLVQLIFNLMWSYIFFGLHQVGFALIEIVLLLVLILVNAFIFYRFDKLAGWLFLPYFLWVSFATYLTYSIFILN</sequence>
<dbReference type="InterPro" id="IPR038330">
    <property type="entry name" value="TspO/MBR-related_sf"/>
</dbReference>
<keyword evidence="5 6" id="KW-0472">Membrane</keyword>
<keyword evidence="3 6" id="KW-0812">Transmembrane</keyword>
<feature type="transmembrane region" description="Helical" evidence="6">
    <location>
        <begin position="138"/>
        <end position="161"/>
    </location>
</feature>
<dbReference type="RefSeq" id="WP_097130930.1">
    <property type="nucleotide sequence ID" value="NZ_OCMT01000002.1"/>
</dbReference>
<evidence type="ECO:0000256" key="6">
    <source>
        <dbReference type="SAM" id="Phobius"/>
    </source>
</evidence>
<gene>
    <name evidence="7" type="ORF">SAMN06297358_1721</name>
</gene>
<dbReference type="CDD" id="cd15904">
    <property type="entry name" value="TSPO_MBR"/>
    <property type="match status" value="1"/>
</dbReference>
<evidence type="ECO:0000256" key="1">
    <source>
        <dbReference type="ARBA" id="ARBA00004141"/>
    </source>
</evidence>
<dbReference type="Proteomes" id="UP000219281">
    <property type="component" value="Unassembled WGS sequence"/>
</dbReference>
<reference evidence="8" key="1">
    <citation type="submission" date="2017-09" db="EMBL/GenBank/DDBJ databases">
        <authorList>
            <person name="Varghese N."/>
            <person name="Submissions S."/>
        </authorList>
    </citation>
    <scope>NUCLEOTIDE SEQUENCE [LARGE SCALE GENOMIC DNA]</scope>
    <source>
        <strain evidence="8">CGMCC 1.12803</strain>
    </source>
</reference>
<dbReference type="OrthoDB" id="9795496at2"/>
<dbReference type="AlphaFoldDB" id="A0A285ZYP3"/>
<name>A0A285ZYP3_9SPHI</name>
<keyword evidence="8" id="KW-1185">Reference proteome</keyword>
<organism evidence="7 8">
    <name type="scientific">Pedobacter xixiisoli</name>
    <dbReference type="NCBI Taxonomy" id="1476464"/>
    <lineage>
        <taxon>Bacteria</taxon>
        <taxon>Pseudomonadati</taxon>
        <taxon>Bacteroidota</taxon>
        <taxon>Sphingobacteriia</taxon>
        <taxon>Sphingobacteriales</taxon>
        <taxon>Sphingobacteriaceae</taxon>
        <taxon>Pedobacter</taxon>
    </lineage>
</organism>
<accession>A0A285ZYP3</accession>
<dbReference type="PANTHER" id="PTHR10057:SF0">
    <property type="entry name" value="TRANSLOCATOR PROTEIN"/>
    <property type="match status" value="1"/>
</dbReference>
<evidence type="ECO:0000256" key="5">
    <source>
        <dbReference type="ARBA" id="ARBA00023136"/>
    </source>
</evidence>
<protein>
    <submittedName>
        <fullName evidence="7">TspO and MBR related proteins</fullName>
    </submittedName>
</protein>
<comment type="subcellular location">
    <subcellularLocation>
        <location evidence="1">Membrane</location>
        <topology evidence="1">Multi-pass membrane protein</topology>
    </subcellularLocation>
</comment>
<dbReference type="InterPro" id="IPR004307">
    <property type="entry name" value="TspO_MBR"/>
</dbReference>
<dbReference type="Pfam" id="PF03073">
    <property type="entry name" value="TspO_MBR"/>
    <property type="match status" value="1"/>
</dbReference>
<dbReference type="EMBL" id="OCMT01000002">
    <property type="protein sequence ID" value="SOD14727.1"/>
    <property type="molecule type" value="Genomic_DNA"/>
</dbReference>
<dbReference type="PIRSF" id="PIRSF005859">
    <property type="entry name" value="PBR"/>
    <property type="match status" value="1"/>
</dbReference>
<dbReference type="GO" id="GO:0016020">
    <property type="term" value="C:membrane"/>
    <property type="evidence" value="ECO:0007669"/>
    <property type="project" value="UniProtKB-SubCell"/>
</dbReference>
<dbReference type="PANTHER" id="PTHR10057">
    <property type="entry name" value="PERIPHERAL-TYPE BENZODIAZEPINE RECEPTOR"/>
    <property type="match status" value="1"/>
</dbReference>
<proteinExistence type="inferred from homology"/>
<feature type="transmembrane region" description="Helical" evidence="6">
    <location>
        <begin position="12"/>
        <end position="32"/>
    </location>
</feature>
<evidence type="ECO:0000256" key="2">
    <source>
        <dbReference type="ARBA" id="ARBA00007524"/>
    </source>
</evidence>
<feature type="transmembrane region" description="Helical" evidence="6">
    <location>
        <begin position="52"/>
        <end position="70"/>
    </location>
</feature>
<comment type="similarity">
    <text evidence="2">Belongs to the TspO/BZRP family.</text>
</comment>
<evidence type="ECO:0000313" key="8">
    <source>
        <dbReference type="Proteomes" id="UP000219281"/>
    </source>
</evidence>
<keyword evidence="4 6" id="KW-1133">Transmembrane helix</keyword>
<dbReference type="Gene3D" id="1.20.1260.100">
    <property type="entry name" value="TspO/MBR protein"/>
    <property type="match status" value="1"/>
</dbReference>
<feature type="transmembrane region" description="Helical" evidence="6">
    <location>
        <begin position="82"/>
        <end position="104"/>
    </location>
</feature>
<evidence type="ECO:0000256" key="4">
    <source>
        <dbReference type="ARBA" id="ARBA00022989"/>
    </source>
</evidence>
<evidence type="ECO:0000256" key="3">
    <source>
        <dbReference type="ARBA" id="ARBA00022692"/>
    </source>
</evidence>